<reference evidence="2" key="1">
    <citation type="submission" date="2019-07" db="EMBL/GenBank/DDBJ databases">
        <title>Toxilogical consequences of a new and cryptic species of cyanobacteria (Komarekiella delphini-convector) recovered from the epidermis of a bottlenose dolphin and 1500 ft. in the air.</title>
        <authorList>
            <person name="Brown A.O."/>
            <person name="Dvorak P."/>
            <person name="Villanueva C.D."/>
            <person name="Foss A.J."/>
            <person name="Garvey A.D."/>
            <person name="Gibson Q.A."/>
            <person name="Johansen J.R."/>
            <person name="Casamatta D.A."/>
        </authorList>
    </citation>
    <scope>NUCLEOTIDE SEQUENCE</scope>
    <source>
        <strain evidence="2">SJRDD-AB1</strain>
    </source>
</reference>
<name>A0AA40T3L9_9NOST</name>
<comment type="caution">
    <text evidence="2">The sequence shown here is derived from an EMBL/GenBank/DDBJ whole genome shotgun (WGS) entry which is preliminary data.</text>
</comment>
<accession>A0AA40T3L9</accession>
<gene>
    <name evidence="2" type="ORF">FNW02_30705</name>
</gene>
<dbReference type="EMBL" id="VJXY01000053">
    <property type="protein sequence ID" value="MBD6620050.1"/>
    <property type="molecule type" value="Genomic_DNA"/>
</dbReference>
<evidence type="ECO:0000313" key="2">
    <source>
        <dbReference type="EMBL" id="MBD6620050.1"/>
    </source>
</evidence>
<dbReference type="AlphaFoldDB" id="A0AA40T3L9"/>
<dbReference type="InterPro" id="IPR045414">
    <property type="entry name" value="DUF5895"/>
</dbReference>
<keyword evidence="3" id="KW-1185">Reference proteome</keyword>
<organism evidence="2 3">
    <name type="scientific">Komarekiella delphini-convector SJRDD-AB1</name>
    <dbReference type="NCBI Taxonomy" id="2593771"/>
    <lineage>
        <taxon>Bacteria</taxon>
        <taxon>Bacillati</taxon>
        <taxon>Cyanobacteriota</taxon>
        <taxon>Cyanophyceae</taxon>
        <taxon>Nostocales</taxon>
        <taxon>Nostocaceae</taxon>
        <taxon>Komarekiella</taxon>
        <taxon>Komarekiella delphini-convector</taxon>
    </lineage>
</organism>
<dbReference type="RefSeq" id="WP_191761255.1">
    <property type="nucleotide sequence ID" value="NZ_VJXY01000053.1"/>
</dbReference>
<evidence type="ECO:0000313" key="3">
    <source>
        <dbReference type="Proteomes" id="UP001165986"/>
    </source>
</evidence>
<dbReference type="Pfam" id="PF19247">
    <property type="entry name" value="DUF5895"/>
    <property type="match status" value="1"/>
</dbReference>
<feature type="domain" description="DUF5895" evidence="1">
    <location>
        <begin position="82"/>
        <end position="190"/>
    </location>
</feature>
<protein>
    <recommendedName>
        <fullName evidence="1">DUF5895 domain-containing protein</fullName>
    </recommendedName>
</protein>
<sequence>MTVTLDTFKSPEFRGNFSKLPICQLLNGKNILFIKSDNIKLSGWIKRAEVENLLAQLQATPKGKKFTLPEGYDIACGTPFVHTYRNGNAESGLAFECPRIHVLASSPRMIEVNDKGAEAGIGRKGDIIANFETWHGQSVRESHPKEFTTLRTLHMIYLVDTNGSFLHKVPLVLTVHGGAAAFFGQQLENFYKLVEIAYSDSQGDSFYTLNEQARAVTIFQPTFDTELVGTDARAEVCAVVGFNEPSAENVKEFFNLPNAEKIWGTQQSLSGFASRYLKQFEKFHQIAPGVEVDEFPEEQFGETMPKNQVDSLYHQVKQENLTALQQDEDPDNF</sequence>
<evidence type="ECO:0000259" key="1">
    <source>
        <dbReference type="Pfam" id="PF19247"/>
    </source>
</evidence>
<proteinExistence type="predicted"/>
<dbReference type="Proteomes" id="UP001165986">
    <property type="component" value="Unassembled WGS sequence"/>
</dbReference>